<keyword evidence="3" id="KW-1185">Reference proteome</keyword>
<evidence type="ECO:0000259" key="1">
    <source>
        <dbReference type="Pfam" id="PF01370"/>
    </source>
</evidence>
<feature type="domain" description="NAD-dependent epimerase/dehydratase" evidence="1">
    <location>
        <begin position="4"/>
        <end position="212"/>
    </location>
</feature>
<dbReference type="InterPro" id="IPR050177">
    <property type="entry name" value="Lipid_A_modif_metabolic_enz"/>
</dbReference>
<organism evidence="2 3">
    <name type="scientific">Aliisedimentitalea scapharcae</name>
    <dbReference type="NCBI Taxonomy" id="1524259"/>
    <lineage>
        <taxon>Bacteria</taxon>
        <taxon>Pseudomonadati</taxon>
        <taxon>Pseudomonadota</taxon>
        <taxon>Alphaproteobacteria</taxon>
        <taxon>Rhodobacterales</taxon>
        <taxon>Roseobacteraceae</taxon>
        <taxon>Aliisedimentitalea</taxon>
    </lineage>
</organism>
<proteinExistence type="predicted"/>
<dbReference type="InterPro" id="IPR001509">
    <property type="entry name" value="Epimerase_deHydtase"/>
</dbReference>
<gene>
    <name evidence="2" type="ORF">QEZ52_11470</name>
</gene>
<dbReference type="PANTHER" id="PTHR43245:SF13">
    <property type="entry name" value="UDP-D-APIOSE_UDP-D-XYLOSE SYNTHASE 2"/>
    <property type="match status" value="1"/>
</dbReference>
<dbReference type="Gene3D" id="3.40.50.720">
    <property type="entry name" value="NAD(P)-binding Rossmann-like Domain"/>
    <property type="match status" value="1"/>
</dbReference>
<dbReference type="RefSeq" id="WP_406644489.1">
    <property type="nucleotide sequence ID" value="NZ_CP123584.1"/>
</dbReference>
<dbReference type="Gene3D" id="3.90.25.10">
    <property type="entry name" value="UDP-galactose 4-epimerase, domain 1"/>
    <property type="match status" value="1"/>
</dbReference>
<dbReference type="PANTHER" id="PTHR43245">
    <property type="entry name" value="BIFUNCTIONAL POLYMYXIN RESISTANCE PROTEIN ARNA"/>
    <property type="match status" value="1"/>
</dbReference>
<reference evidence="2 3" key="1">
    <citation type="submission" date="2023-04" db="EMBL/GenBank/DDBJ databases">
        <title>Complete genome sequence of Alisedimentitalea scapharcae.</title>
        <authorList>
            <person name="Rong J.-C."/>
            <person name="Yi M.-L."/>
            <person name="Zhao Q."/>
        </authorList>
    </citation>
    <scope>NUCLEOTIDE SEQUENCE [LARGE SCALE GENOMIC DNA]</scope>
    <source>
        <strain evidence="2 3">KCTC 42119</strain>
    </source>
</reference>
<dbReference type="EMBL" id="CP123584">
    <property type="protein sequence ID" value="WZK87251.1"/>
    <property type="molecule type" value="Genomic_DNA"/>
</dbReference>
<sequence length="275" mass="30012">MGRVLVTGATGFVGQAVMRGLAAQGADVVCVNRTGHNIKNCAQIIETNDVFSREVEWWTESCQDVDMVIHVAWYAEPGKYLTSDKNLDCLSGTLNLARGAALAGVRKFVGVGTCFEYDLAPGELSVSTQLNPVTPYAAAKASTYVTLNQYLPLQGVEFLWARLFYLYGQGEDPRRLVPYLHQQMQAGERADLTSGTQVRDFMDVDDAAALLLEDAFSNRTGATNIASGQGITVRALAEQIADHYGRRDLLNFGARPDNLTDPPCVIGLRDTETRI</sequence>
<evidence type="ECO:0000313" key="2">
    <source>
        <dbReference type="EMBL" id="WZK87251.1"/>
    </source>
</evidence>
<accession>A0ABZ2XME3</accession>
<dbReference type="Proteomes" id="UP001623232">
    <property type="component" value="Chromosome"/>
</dbReference>
<dbReference type="Pfam" id="PF01370">
    <property type="entry name" value="Epimerase"/>
    <property type="match status" value="1"/>
</dbReference>
<dbReference type="InterPro" id="IPR036291">
    <property type="entry name" value="NAD(P)-bd_dom_sf"/>
</dbReference>
<dbReference type="SUPFAM" id="SSF51735">
    <property type="entry name" value="NAD(P)-binding Rossmann-fold domains"/>
    <property type="match status" value="1"/>
</dbReference>
<name>A0ABZ2XME3_9RHOB</name>
<evidence type="ECO:0000313" key="3">
    <source>
        <dbReference type="Proteomes" id="UP001623232"/>
    </source>
</evidence>
<protein>
    <submittedName>
        <fullName evidence="2">NAD(P)-dependent oxidoreductase</fullName>
    </submittedName>
</protein>